<gene>
    <name evidence="2" type="ordered locus">Rpic12D_4784</name>
</gene>
<name>C6BQH2_RALP1</name>
<feature type="transmembrane region" description="Helical" evidence="1">
    <location>
        <begin position="70"/>
        <end position="91"/>
    </location>
</feature>
<keyword evidence="2" id="KW-0614">Plasmid</keyword>
<keyword evidence="1" id="KW-0812">Transmembrane</keyword>
<keyword evidence="1" id="KW-0472">Membrane</keyword>
<dbReference type="KEGG" id="rpf:Rpic12D_4784"/>
<sequence length="106" mass="11489">MVPIWNRAKLKLNMLDLLTIACACLAVLAASIELLEPGWNKVGWGIYGLSSAVAVCNAVNLATMPDLIRWILLILVGFATVYLISGAPATLRSNPSRGTRPNWPWA</sequence>
<dbReference type="HOGENOM" id="CLU_2221001_0_0_4"/>
<feature type="transmembrane region" description="Helical" evidence="1">
    <location>
        <begin position="44"/>
        <end position="63"/>
    </location>
</feature>
<protein>
    <recommendedName>
        <fullName evidence="3">Transmembrane protein</fullName>
    </recommendedName>
</protein>
<evidence type="ECO:0008006" key="3">
    <source>
        <dbReference type="Google" id="ProtNLM"/>
    </source>
</evidence>
<dbReference type="EMBL" id="CP001646">
    <property type="protein sequence ID" value="ACS66019.1"/>
    <property type="molecule type" value="Genomic_DNA"/>
</dbReference>
<proteinExistence type="predicted"/>
<keyword evidence="1" id="KW-1133">Transmembrane helix</keyword>
<geneLocation type="plasmid" evidence="2">
    <name>pRp12D01</name>
</geneLocation>
<dbReference type="AlphaFoldDB" id="C6BQH2"/>
<evidence type="ECO:0000256" key="1">
    <source>
        <dbReference type="SAM" id="Phobius"/>
    </source>
</evidence>
<reference evidence="2" key="1">
    <citation type="submission" date="2009-06" db="EMBL/GenBank/DDBJ databases">
        <title>Complete sequence plasmid 1 of Ralstonia pickettii 12D.</title>
        <authorList>
            <consortium name="US DOE Joint Genome Institute"/>
            <person name="Lucas S."/>
            <person name="Copeland A."/>
            <person name="Lapidus A."/>
            <person name="Glavina del Rio T."/>
            <person name="Dalin E."/>
            <person name="Tice H."/>
            <person name="Bruce D."/>
            <person name="Goodwin L."/>
            <person name="Pitluck S."/>
            <person name="Sims D."/>
            <person name="Meincke L."/>
            <person name="Brettin T."/>
            <person name="Detter J.C."/>
            <person name="Han C."/>
            <person name="Larimer F."/>
            <person name="Land M."/>
            <person name="Hauser L."/>
            <person name="Kyrpides N."/>
            <person name="Ovchinnikova G."/>
            <person name="Marsh T."/>
            <person name="Richardson P."/>
        </authorList>
    </citation>
    <scope>NUCLEOTIDE SEQUENCE [LARGE SCALE GENOMIC DNA]</scope>
    <source>
        <plasmid evidence="2">12D</plasmid>
        <plasmid evidence="2">pRp12D01</plasmid>
    </source>
</reference>
<accession>C6BQH2</accession>
<organism evidence="2">
    <name type="scientific">Ralstonia pickettii (strain 12D)</name>
    <dbReference type="NCBI Taxonomy" id="428406"/>
    <lineage>
        <taxon>Bacteria</taxon>
        <taxon>Pseudomonadati</taxon>
        <taxon>Pseudomonadota</taxon>
        <taxon>Betaproteobacteria</taxon>
        <taxon>Burkholderiales</taxon>
        <taxon>Burkholderiaceae</taxon>
        <taxon>Ralstonia</taxon>
    </lineage>
</organism>
<evidence type="ECO:0000313" key="2">
    <source>
        <dbReference type="EMBL" id="ACS66019.1"/>
    </source>
</evidence>
<feature type="transmembrane region" description="Helical" evidence="1">
    <location>
        <begin position="12"/>
        <end position="32"/>
    </location>
</feature>